<feature type="repeat" description="HEAT" evidence="2">
    <location>
        <begin position="1594"/>
        <end position="1631"/>
    </location>
</feature>
<dbReference type="SUPFAM" id="SSF48371">
    <property type="entry name" value="ARM repeat"/>
    <property type="match status" value="2"/>
</dbReference>
<dbReference type="GO" id="GO:0019887">
    <property type="term" value="F:protein kinase regulator activity"/>
    <property type="evidence" value="ECO:0007669"/>
    <property type="project" value="TreeGrafter"/>
</dbReference>
<dbReference type="PANTHER" id="PTHR23346">
    <property type="entry name" value="TRANSLATIONAL ACTIVATOR GCN1-RELATED"/>
    <property type="match status" value="1"/>
</dbReference>
<evidence type="ECO:0000313" key="4">
    <source>
        <dbReference type="Proteomes" id="UP000192257"/>
    </source>
</evidence>
<dbReference type="GO" id="GO:0006417">
    <property type="term" value="P:regulation of translation"/>
    <property type="evidence" value="ECO:0007669"/>
    <property type="project" value="TreeGrafter"/>
</dbReference>
<dbReference type="InterPro" id="IPR021133">
    <property type="entry name" value="HEAT_type_2"/>
</dbReference>
<organism evidence="3 4">
    <name type="scientific">Trypanosoma theileri</name>
    <dbReference type="NCBI Taxonomy" id="67003"/>
    <lineage>
        <taxon>Eukaryota</taxon>
        <taxon>Discoba</taxon>
        <taxon>Euglenozoa</taxon>
        <taxon>Kinetoplastea</taxon>
        <taxon>Metakinetoplastina</taxon>
        <taxon>Trypanosomatida</taxon>
        <taxon>Trypanosomatidae</taxon>
        <taxon>Trypanosoma</taxon>
    </lineage>
</organism>
<evidence type="ECO:0008006" key="5">
    <source>
        <dbReference type="Google" id="ProtNLM"/>
    </source>
</evidence>
<name>A0A1X0P6W9_9TRYP</name>
<accession>A0A1X0P6W9</accession>
<dbReference type="Proteomes" id="UP000192257">
    <property type="component" value="Unassembled WGS sequence"/>
</dbReference>
<keyword evidence="1" id="KW-0677">Repeat</keyword>
<protein>
    <recommendedName>
        <fullName evidence="5">TOG domain-containing protein</fullName>
    </recommendedName>
</protein>
<evidence type="ECO:0000256" key="2">
    <source>
        <dbReference type="PROSITE-ProRule" id="PRU00103"/>
    </source>
</evidence>
<dbReference type="Gene3D" id="1.25.10.10">
    <property type="entry name" value="Leucine-rich Repeat Variant"/>
    <property type="match status" value="3"/>
</dbReference>
<dbReference type="GeneID" id="39981974"/>
<dbReference type="STRING" id="67003.A0A1X0P6W9"/>
<keyword evidence="4" id="KW-1185">Reference proteome</keyword>
<dbReference type="RefSeq" id="XP_028886740.1">
    <property type="nucleotide sequence ID" value="XM_029022194.1"/>
</dbReference>
<gene>
    <name evidence="3" type="ORF">TM35_000034270</name>
</gene>
<comment type="caution">
    <text evidence="3">The sequence shown here is derived from an EMBL/GenBank/DDBJ whole genome shotgun (WGS) entry which is preliminary data.</text>
</comment>
<dbReference type="GO" id="GO:0005829">
    <property type="term" value="C:cytosol"/>
    <property type="evidence" value="ECO:0007669"/>
    <property type="project" value="TreeGrafter"/>
</dbReference>
<dbReference type="PROSITE" id="PS50077">
    <property type="entry name" value="HEAT_REPEAT"/>
    <property type="match status" value="1"/>
</dbReference>
<evidence type="ECO:0000313" key="3">
    <source>
        <dbReference type="EMBL" id="ORC92674.1"/>
    </source>
</evidence>
<dbReference type="Pfam" id="PF24984">
    <property type="entry name" value="HEAT_EF3_GNC1"/>
    <property type="match status" value="1"/>
</dbReference>
<proteinExistence type="predicted"/>
<dbReference type="EMBL" id="NBCO01000003">
    <property type="protein sequence ID" value="ORC92674.1"/>
    <property type="molecule type" value="Genomic_DNA"/>
</dbReference>
<dbReference type="GO" id="GO:0034198">
    <property type="term" value="P:cellular response to amino acid starvation"/>
    <property type="evidence" value="ECO:0007669"/>
    <property type="project" value="TreeGrafter"/>
</dbReference>
<evidence type="ECO:0000256" key="1">
    <source>
        <dbReference type="ARBA" id="ARBA00022737"/>
    </source>
</evidence>
<dbReference type="Pfam" id="PF24987">
    <property type="entry name" value="HEAT_EF3_N"/>
    <property type="match status" value="1"/>
</dbReference>
<sequence>MDLPNIVSAFQRGSSQLPRAVRVLFNYTNPLSEREAAQLAEYMQEHEEEAEPQHEGEIPIDIKAMMERPLHRLPAVAVVQCVLGAAKTPSFPLVYQRRLQRQLLHLVAKHTPLTLEEWRAIFQNTAALPMGYSATALRCAEELLKAAAPTVFDAAKTKAAANTTREEVQVLFVKIFAAVVSHYATRHAGCGKHSTLPDSLEIPKGNENFLTSGPVRRLRRIMDTYCSHKRDEWNVAVQKLSPAEILTCFVTAPWPSPVLKDTVLQVVKNTPTLLFRLLGKRPVPGSLLVESPSEVIQSCMYNMGLTNCSWNSARDYLSLFLAISNENKTEYFKNNGKDGFLQLLTPFVNNSKVLTSAVAQEWQESYTLLFLQSGSEEELLPLFLEAASYLVLNRCRTATEKAAIMTLTSSIIHAISESLLSVIPKTNLVRMIERELASPANEAALAAWKLLQVSGVESEVEDEMRTALKSSKTNENLRRAMLIHISSSRAPADIISDLTEPLLEECGEVEVYRPDAFLALRLCVQRRSAVIPKLCDILCQSDVVGQLGNNTDELDALAETAIALAKVSLFAPMALLLTHKSGLLRRRLSNYLIGITNDASAVIALWDSLTHVVFGLETKEKPKILSSNAITALVIVASALLRHTAKTAVSTTLFEIVLCCGHDHIQGEDPYYFNHNGTLLGRHRTSSKLVNWQVFERLFSGEHKHLLTLHTETIAGKLCEIFNSSMHLSTAASRGLILLLGFMNTLSSSQRAFEKLLKVTKESVDYMISLDARDRAIAASSVSALMDYENHALREQQLLKTYPNKPPKGMSEDDYEDMKRKDAIALEKGREVLRKEIEKRSRVIEETLRQHKTPLVTIRTLGTSGRFKLEGIEILYPYLQSTLNREDIPEVLESYLVDAISGLLSRTVFAPMIENMARTVAKLYNKASLTPEDVSRISTMALLLRQAVTQMIPSPLFVVLLPFSQVAFKAGRGGNAVKTTIPVATQHQIMGVLLQNLGQSQLPQPTETLQLLTTILQSFPSLFKSVQQGINLLMTMIPASHLNALEFGLFNNADAVKEVTAAAYHRFSHFLTCRRALVLAAICLHNTSGDVSKSMRLVTEDPNYGFSLNPNDWNDLIYYLKNYGQQQKSHATQIGEAMKELFVLPSTTESQQRLWLEDLKNLGGLGAVVAIQVLSPSLKGETFQDALLFLCSMAESPCTESLMRLILACGRIVLHDCSLETLKKMAPTLQARLSKPPKDITPAHKELYLAISTVWLTIISCRLKETVLLESIIEQQSSTLNNSNSAMVHRVVCESMVEITQNDDVRASPKLDEFVEKCLKQTIHSGSYIKKKAHAYGLVGVLQGLGLPSLRRYHIMETMQTAIREKQAERSGVMILLEVMSEVMGAKIEPYALAMCSALLEGVADKDQKVSECADDASRAMVSALTGVGLRQLIPRLVDGLSAEQAKMRVPPLNFIGYVAFCSPKQLAATLPEITKHINTCLFDVNHNVSAAAMNALRRVAGVVSNTEIREHVEVILSALRSPNTETENALDALLYTRFVNAVDPASLALIIPILARGLSNQMPHTRPKAAQIVASMVSLVNDPKSLKPYCEELVKLLEDAAEDPKTESRTTSAKAIAALAAAIGGKIVDDIVAWCFTTLQKPHVSTVEKAGAAQVFVEVVESCGDAVLHDSFPTIEAGMMDERPPVREGFLHIMVYSPSTFNPTTFQRFLPLAFPWVLEGLSHFSDRVRDVALAAGSSIINLYGTRNLSLVLDPLLGGVVSEVTTLRQSSMLLASKLLIHLVQQIRKKMRIQAAKESVAGDSERAEELEQVLEQDGETAEDGEVNNMLQVETARDVEKSGISILGTLEEVLGTDNFVRLLAAMYCGRHEHNLNVRTETNNAWQACVASIRTAVHKIFRGLVDILVLFASSESLDCVEMAVKSIEFTSRLSEMTEPFVDALCDRYKDDKRRSKLGALICLANIVIYVDSRRLISMGGQIVGCVLPGMQEKDTKVQQCAREVFAKVSKSVGPRLIEDAIEAQIETSVRGVVEVVKVKPSVALDIVFKYLARQTEYTQGNLNLIDAILDVEEADEQMRKYVEDMNRTLLAFLVQRIDGASETYQKYIENLDREFEHLPMDHWQKALCMPATRYGALLAAEAYGLGVSLDYIEGIAAVFRAAIESLGSDDEELRSLAVSMIPRLMASLEQRVVASLEEEEQKDLTTSKRTAGRYLLQYLDVFQETIGVTARAVVTEEEPEFTVLGEGQPTRLFDALMAFYNRGLDYGTSLQKIQSVECIQDLLLYAPRTVSAGAANTVAGRCSKVLFTRNEGTVVLALVKLCLQLMNYPASGKEKMVEGTMALAMFNAALCDAGEARVLALRVVIQLLQRSEKYADLILGTVVTKKSAVDTPLLRGVMCRFISVVMRYSNFTKALTHITKLMDIVQPIWERAETPATTAVAGVAVAALCKSASITDEQFAVLKEKALTMMSMKSSAVLGGIAFAYSLLTSCPERVDAAFVRAATNSLQAVADFGVSDKLSITWILRAAAALLGSGLLDAGVFRPEVYVPLLRRVDANDEIMMSTAQYYHDVLAAKLPAAAAAVANLPREASAAWGVVGHFDADLDDEVAADTVY</sequence>
<dbReference type="OrthoDB" id="5148094at2759"/>
<dbReference type="InterPro" id="IPR016024">
    <property type="entry name" value="ARM-type_fold"/>
</dbReference>
<dbReference type="InterPro" id="IPR011989">
    <property type="entry name" value="ARM-like"/>
</dbReference>
<dbReference type="PANTHER" id="PTHR23346:SF7">
    <property type="entry name" value="STALLED RIBOSOME SENSOR GCN1"/>
    <property type="match status" value="1"/>
</dbReference>
<reference evidence="3 4" key="1">
    <citation type="submission" date="2017-03" db="EMBL/GenBank/DDBJ databases">
        <title>An alternative strategy for trypanosome survival in the mammalian bloodstream revealed through genome and transcriptome analysis of the ubiquitous bovine parasite Trypanosoma (Megatrypanum) theileri.</title>
        <authorList>
            <person name="Kelly S."/>
            <person name="Ivens A."/>
            <person name="Mott A."/>
            <person name="O'Neill E."/>
            <person name="Emms D."/>
            <person name="Macleod O."/>
            <person name="Voorheis P."/>
            <person name="Matthews J."/>
            <person name="Matthews K."/>
            <person name="Carrington M."/>
        </authorList>
    </citation>
    <scope>NUCLEOTIDE SEQUENCE [LARGE SCALE GENOMIC DNA]</scope>
    <source>
        <strain evidence="3">Edinburgh</strain>
    </source>
</reference>
<dbReference type="VEuPathDB" id="TriTrypDB:TM35_000034270"/>
<dbReference type="FunFam" id="1.25.10.10:FF:000550">
    <property type="entry name" value="Predicted protein"/>
    <property type="match status" value="1"/>
</dbReference>